<evidence type="ECO:0000313" key="2">
    <source>
        <dbReference type="EMBL" id="GGR34993.1"/>
    </source>
</evidence>
<dbReference type="RefSeq" id="WP_260321675.1">
    <property type="nucleotide sequence ID" value="NZ_BMSJ01000008.1"/>
</dbReference>
<name>A0AAV4KQM4_9ACTN</name>
<organism evidence="2 3">
    <name type="scientific">Streptomyces cinereoruber</name>
    <dbReference type="NCBI Taxonomy" id="67260"/>
    <lineage>
        <taxon>Bacteria</taxon>
        <taxon>Bacillati</taxon>
        <taxon>Actinomycetota</taxon>
        <taxon>Actinomycetes</taxon>
        <taxon>Kitasatosporales</taxon>
        <taxon>Streptomycetaceae</taxon>
        <taxon>Streptomyces</taxon>
    </lineage>
</organism>
<dbReference type="Proteomes" id="UP000642014">
    <property type="component" value="Unassembled WGS sequence"/>
</dbReference>
<evidence type="ECO:0000256" key="1">
    <source>
        <dbReference type="SAM" id="MobiDB-lite"/>
    </source>
</evidence>
<dbReference type="GeneID" id="95458930"/>
<feature type="region of interest" description="Disordered" evidence="1">
    <location>
        <begin position="1"/>
        <end position="44"/>
    </location>
</feature>
<reference evidence="2 3" key="1">
    <citation type="journal article" date="2014" name="Int. J. Syst. Evol. Microbiol.">
        <title>Complete genome sequence of Corynebacterium casei LMG S-19264T (=DSM 44701T), isolated from a smear-ripened cheese.</title>
        <authorList>
            <consortium name="US DOE Joint Genome Institute (JGI-PGF)"/>
            <person name="Walter F."/>
            <person name="Albersmeier A."/>
            <person name="Kalinowski J."/>
            <person name="Ruckert C."/>
        </authorList>
    </citation>
    <scope>NUCLEOTIDE SEQUENCE [LARGE SCALE GENOMIC DNA]</scope>
    <source>
        <strain evidence="2 3">JCM 4205</strain>
    </source>
</reference>
<dbReference type="AlphaFoldDB" id="A0AAV4KQM4"/>
<evidence type="ECO:0000313" key="3">
    <source>
        <dbReference type="Proteomes" id="UP000642014"/>
    </source>
</evidence>
<dbReference type="EMBL" id="BMSJ01000008">
    <property type="protein sequence ID" value="GGR34993.1"/>
    <property type="molecule type" value="Genomic_DNA"/>
</dbReference>
<protein>
    <submittedName>
        <fullName evidence="2">Uncharacterized protein</fullName>
    </submittedName>
</protein>
<accession>A0AAV4KQM4</accession>
<proteinExistence type="predicted"/>
<comment type="caution">
    <text evidence="2">The sequence shown here is derived from an EMBL/GenBank/DDBJ whole genome shotgun (WGS) entry which is preliminary data.</text>
</comment>
<sequence length="44" mass="4637">MGGRRPPDGPYTCKASPVRREAVPGDPATGPVRTAGEVNAPDFW</sequence>
<gene>
    <name evidence="2" type="ORF">GCM10010497_42030</name>
</gene>